<geneLocation type="plasmid" evidence="1 2">
    <name>pSULKU03</name>
</geneLocation>
<protein>
    <submittedName>
        <fullName evidence="1">Uncharacterized protein</fullName>
    </submittedName>
</protein>
<accession>E4U3Z4</accession>
<evidence type="ECO:0000313" key="1">
    <source>
        <dbReference type="EMBL" id="ADR35410.1"/>
    </source>
</evidence>
<dbReference type="HOGENOM" id="CLU_2774400_0_0_7"/>
<sequence>MATIDEFREEVIETLCELAGCSEDDAQAIAEEKLSDIEYGHKYRLSPAIIAGSILGINDCCVPNRPQKN</sequence>
<proteinExistence type="predicted"/>
<organism evidence="1 2">
    <name type="scientific">Sulfuricurvum kujiense (strain ATCC BAA-921 / DSM 16994 / JCM 11577 / YK-1)</name>
    <dbReference type="NCBI Taxonomy" id="709032"/>
    <lineage>
        <taxon>Bacteria</taxon>
        <taxon>Pseudomonadati</taxon>
        <taxon>Campylobacterota</taxon>
        <taxon>Epsilonproteobacteria</taxon>
        <taxon>Campylobacterales</taxon>
        <taxon>Sulfurimonadaceae</taxon>
        <taxon>Sulfuricurvum</taxon>
    </lineage>
</organism>
<dbReference type="EMBL" id="CP002358">
    <property type="protein sequence ID" value="ADR35410.1"/>
    <property type="molecule type" value="Genomic_DNA"/>
</dbReference>
<reference evidence="1 2" key="1">
    <citation type="journal article" date="2012" name="Stand. Genomic Sci.">
        <title>Complete genome sequence of the sulfur compounds oxidizing chemolithoautotroph Sulfuricurvum kujiense type strain (YK-1(T)).</title>
        <authorList>
            <person name="Han C."/>
            <person name="Kotsyurbenko O."/>
            <person name="Chertkov O."/>
            <person name="Held B."/>
            <person name="Lapidus A."/>
            <person name="Nolan M."/>
            <person name="Lucas S."/>
            <person name="Hammon N."/>
            <person name="Deshpande S."/>
            <person name="Cheng J.F."/>
            <person name="Tapia R."/>
            <person name="Goodwin L.A."/>
            <person name="Pitluck S."/>
            <person name="Liolios K."/>
            <person name="Pagani I."/>
            <person name="Ivanova N."/>
            <person name="Mavromatis K."/>
            <person name="Mikhailova N."/>
            <person name="Pati A."/>
            <person name="Chen A."/>
            <person name="Palaniappan K."/>
            <person name="Land M."/>
            <person name="Hauser L."/>
            <person name="Chang Y.J."/>
            <person name="Jeffries C.D."/>
            <person name="Brambilla E.M."/>
            <person name="Rohde M."/>
            <person name="Spring S."/>
            <person name="Sikorski J."/>
            <person name="Goker M."/>
            <person name="Woyke T."/>
            <person name="Bristow J."/>
            <person name="Eisen J.A."/>
            <person name="Markowitz V."/>
            <person name="Hugenholtz P."/>
            <person name="Kyrpides N.C."/>
            <person name="Klenk H.P."/>
            <person name="Detter J.C."/>
        </authorList>
    </citation>
    <scope>NUCLEOTIDE SEQUENCE [LARGE SCALE GENOMIC DNA]</scope>
    <source>
        <strain evidence="2">ATCC BAA-921 / DSM 16994 / JCM 11577 / YK-1</strain>
    </source>
</reference>
<dbReference type="Proteomes" id="UP000008721">
    <property type="component" value="Plasmid pSULKU03"/>
</dbReference>
<name>E4U3Z4_SULKY</name>
<keyword evidence="1" id="KW-0614">Plasmid</keyword>
<gene>
    <name evidence="1" type="ordered locus">Sulku_2761</name>
</gene>
<keyword evidence="2" id="KW-1185">Reference proteome</keyword>
<dbReference type="AlphaFoldDB" id="E4U3Z4"/>
<dbReference type="RefSeq" id="WP_013450021.1">
    <property type="nucleotide sequence ID" value="NC_014756.1"/>
</dbReference>
<dbReference type="KEGG" id="sku:Sulku_2761"/>
<evidence type="ECO:0000313" key="2">
    <source>
        <dbReference type="Proteomes" id="UP000008721"/>
    </source>
</evidence>
<dbReference type="OrthoDB" id="5336032at2"/>